<keyword evidence="5" id="KW-1185">Reference proteome</keyword>
<keyword evidence="1 4" id="KW-0489">Methyltransferase</keyword>
<dbReference type="RefSeq" id="WP_259662268.1">
    <property type="nucleotide sequence ID" value="NZ_JAHXRI010000025.1"/>
</dbReference>
<dbReference type="InterPro" id="IPR017804">
    <property type="entry name" value="MeTrfase_EgtD-like"/>
</dbReference>
<dbReference type="GO" id="GO:0032259">
    <property type="term" value="P:methylation"/>
    <property type="evidence" value="ECO:0007669"/>
    <property type="project" value="UniProtKB-KW"/>
</dbReference>
<dbReference type="InterPro" id="IPR029063">
    <property type="entry name" value="SAM-dependent_MTases_sf"/>
</dbReference>
<proteinExistence type="predicted"/>
<evidence type="ECO:0000256" key="1">
    <source>
        <dbReference type="ARBA" id="ARBA00022603"/>
    </source>
</evidence>
<dbReference type="GO" id="GO:0052706">
    <property type="term" value="F:L-histidine N(alpha)-methyltransferase activity"/>
    <property type="evidence" value="ECO:0007669"/>
    <property type="project" value="UniProtKB-EC"/>
</dbReference>
<evidence type="ECO:0000313" key="5">
    <source>
        <dbReference type="Proteomes" id="UP000739565"/>
    </source>
</evidence>
<dbReference type="SUPFAM" id="SSF53335">
    <property type="entry name" value="S-adenosyl-L-methionine-dependent methyltransferases"/>
    <property type="match status" value="1"/>
</dbReference>
<dbReference type="Pfam" id="PF10017">
    <property type="entry name" value="Methyltransf_33"/>
    <property type="match status" value="1"/>
</dbReference>
<sequence>MLTFNALSTAPVSSEDDLSQGLLAQQAHCSPKYFYDALGSTLFDAITHLPEYYLTRTEAAIFTEHAEAIHAQIPAQAAWLDLGAGSCEKAARLFERTPPGLYVAVDISLDYLTGTLERLQREHPQVPMVGVGMDFSSDLTFAPELQAQLSAKPVFAFYPGSSLGNFDPVQALGFLQRIVGVCKAARPGSGLLIGIDLVKDAAVLERAYADELGVTAAFNLNVLRHVNSLLGADFEVRDWEHLANFNVKESRIEMHLQARRQVTVSWPGHQRVFQKNETIHTENSYKWTVEKFSKLLLSAGFTQTQHWTDQQEQFAVFWAS</sequence>
<reference evidence="4" key="1">
    <citation type="submission" date="2021-07" db="EMBL/GenBank/DDBJ databases">
        <title>New genus and species of the family Alcaligenaceae.</title>
        <authorList>
            <person name="Hahn M.W."/>
        </authorList>
    </citation>
    <scope>NUCLEOTIDE SEQUENCE</scope>
    <source>
        <strain evidence="4">LF4-65</strain>
    </source>
</reference>
<dbReference type="InterPro" id="IPR051128">
    <property type="entry name" value="EgtD_Methyltrsf_superfamily"/>
</dbReference>
<dbReference type="InterPro" id="IPR035094">
    <property type="entry name" value="EgtD"/>
</dbReference>
<gene>
    <name evidence="4" type="primary">egtD</name>
    <name evidence="4" type="ORF">KZZ10_14515</name>
</gene>
<dbReference type="PANTHER" id="PTHR43397:SF1">
    <property type="entry name" value="ERGOTHIONEINE BIOSYNTHESIS PROTEIN 1"/>
    <property type="match status" value="1"/>
</dbReference>
<evidence type="ECO:0000259" key="3">
    <source>
        <dbReference type="Pfam" id="PF10017"/>
    </source>
</evidence>
<feature type="domain" description="Histidine-specific methyltransferase SAM-dependent" evidence="3">
    <location>
        <begin position="15"/>
        <end position="319"/>
    </location>
</feature>
<dbReference type="InterPro" id="IPR019257">
    <property type="entry name" value="MeTrfase_dom"/>
</dbReference>
<evidence type="ECO:0000313" key="4">
    <source>
        <dbReference type="EMBL" id="MBZ1351854.1"/>
    </source>
</evidence>
<dbReference type="PIRSF" id="PIRSF018005">
    <property type="entry name" value="UCP018005"/>
    <property type="match status" value="1"/>
</dbReference>
<dbReference type="EC" id="2.1.1.44" evidence="4"/>
<evidence type="ECO:0000256" key="2">
    <source>
        <dbReference type="ARBA" id="ARBA00022679"/>
    </source>
</evidence>
<protein>
    <submittedName>
        <fullName evidence="4">L-histidine N(Alpha)-methyltransferase</fullName>
        <ecNumber evidence="4">2.1.1.44</ecNumber>
    </submittedName>
</protein>
<name>A0A953NDY1_9BURK</name>
<dbReference type="Proteomes" id="UP000739565">
    <property type="component" value="Unassembled WGS sequence"/>
</dbReference>
<dbReference type="NCBIfam" id="TIGR03438">
    <property type="entry name" value="egtD_ergothio"/>
    <property type="match status" value="1"/>
</dbReference>
<dbReference type="EMBL" id="JAHXRI010000025">
    <property type="protein sequence ID" value="MBZ1351854.1"/>
    <property type="molecule type" value="Genomic_DNA"/>
</dbReference>
<accession>A0A953NDY1</accession>
<dbReference type="Gene3D" id="3.40.50.150">
    <property type="entry name" value="Vaccinia Virus protein VP39"/>
    <property type="match status" value="1"/>
</dbReference>
<dbReference type="AlphaFoldDB" id="A0A953NDY1"/>
<organism evidence="4 5">
    <name type="scientific">Zwartia hollandica</name>
    <dbReference type="NCBI Taxonomy" id="324606"/>
    <lineage>
        <taxon>Bacteria</taxon>
        <taxon>Pseudomonadati</taxon>
        <taxon>Pseudomonadota</taxon>
        <taxon>Betaproteobacteria</taxon>
        <taxon>Burkholderiales</taxon>
        <taxon>Alcaligenaceae</taxon>
        <taxon>Zwartia</taxon>
    </lineage>
</organism>
<comment type="caution">
    <text evidence="4">The sequence shown here is derived from an EMBL/GenBank/DDBJ whole genome shotgun (WGS) entry which is preliminary data.</text>
</comment>
<keyword evidence="2 4" id="KW-0808">Transferase</keyword>
<dbReference type="PANTHER" id="PTHR43397">
    <property type="entry name" value="ERGOTHIONEINE BIOSYNTHESIS PROTEIN 1"/>
    <property type="match status" value="1"/>
</dbReference>